<dbReference type="AlphaFoldDB" id="A0A0E4BQK5"/>
<gene>
    <name evidence="1" type="ORF">NK6_4494</name>
</gene>
<protein>
    <submittedName>
        <fullName evidence="1">Uncharacterized protein</fullName>
    </submittedName>
</protein>
<evidence type="ECO:0000313" key="2">
    <source>
        <dbReference type="Proteomes" id="UP000063308"/>
    </source>
</evidence>
<name>A0A0E4BQK5_9BRAD</name>
<proteinExistence type="predicted"/>
<organism evidence="1 2">
    <name type="scientific">Bradyrhizobium diazoefficiens</name>
    <dbReference type="NCBI Taxonomy" id="1355477"/>
    <lineage>
        <taxon>Bacteria</taxon>
        <taxon>Pseudomonadati</taxon>
        <taxon>Pseudomonadota</taxon>
        <taxon>Alphaproteobacteria</taxon>
        <taxon>Hyphomicrobiales</taxon>
        <taxon>Nitrobacteraceae</taxon>
        <taxon>Bradyrhizobium</taxon>
    </lineage>
</organism>
<evidence type="ECO:0000313" key="1">
    <source>
        <dbReference type="EMBL" id="BAR57661.1"/>
    </source>
</evidence>
<accession>A0A0E4BQK5</accession>
<sequence length="52" mass="5943">MASVIEDHVQSGRKGIAKFLYVRERELTLIIFLSDLLRDPDLPNFTGIALRN</sequence>
<reference evidence="1 2" key="1">
    <citation type="submission" date="2014-11" db="EMBL/GenBank/DDBJ databases">
        <title>Symbiosis island explosion on the genome of extra-slow-growing strains of soybean bradyrhizobia with massive insertion sequences.</title>
        <authorList>
            <person name="Iida T."/>
            <person name="Minamisawa K."/>
        </authorList>
    </citation>
    <scope>NUCLEOTIDE SEQUENCE [LARGE SCALE GENOMIC DNA]</scope>
    <source>
        <strain evidence="1 2">NK6</strain>
    </source>
</reference>
<dbReference type="Proteomes" id="UP000063308">
    <property type="component" value="Chromosome"/>
</dbReference>
<dbReference type="EMBL" id="AP014685">
    <property type="protein sequence ID" value="BAR57661.1"/>
    <property type="molecule type" value="Genomic_DNA"/>
</dbReference>